<dbReference type="PANTHER" id="PTHR34835">
    <property type="entry name" value="OS07G0283600 PROTEIN-RELATED"/>
    <property type="match status" value="1"/>
</dbReference>
<proteinExistence type="predicted"/>
<dbReference type="EnsemblPlants" id="EMT20435">
    <property type="protein sequence ID" value="EMT20435"/>
    <property type="gene ID" value="F775_01888"/>
</dbReference>
<name>R7WFY6_AEGTA</name>
<sequence length="870" mass="98028">MASYKFHKVQIILGPNVRDIVIKGFWRQMSSSTSRTTLSGSAERQLDSAFQELAEYAENAPGGPTPKSRTSVSKVVSVVSSFDNFKRSLVQEIGWGGILNIPALNRLNLKFSKWTMSRVDSAAMAVALDDRRKIRFWAADIHNVFGIPCGSRDIPTAEINCPENTKNLLRTALGMPPEKGNSVLKSAEIIILRPLSEETSSILEVDCFKMAFVIFCMGHLLAPSTKHDSVIIDYWGALSNTDHICEFNWCQYILLDMVAASQQVQTDITNSRPVTYLHGCHVFLQIFVLDNLDLGIYNMRHDIFPRISAFDDGKMRGMILQCTNPGKGDLDYSIAQIRRPESVCYTRALFDKAPDINSGIIITATPSSSLPFINNRKANISINQKSGKEPPVNMVTPASTDVGILFKRHNAIAPLQSTLLRNSLIQENTRFLDSLMSLLQDSCVCCRIRSLPCCITKHTNQNSTTTPFIRPQRLDMNKFEESGSACILTSSNKKNNSIPSDLPVPVHKKHKAVVTEDSQVGLYHPDNLKTPIQHIIPSKLTTIEQAKTWADTIVGGILLFSEEHNLPNGAVVFGQVSPISLNKPSCHHSGFPSDHWSLGRSLEKPPPHLVISLHTRMYQLTKPQISRIWFTHAVTRYISISGVVILDELVRDSILDHELCSIIIRCLTQIDRNYLYFEEPVWRHFLEADFSTIVLSGQLPWEVKSIQDQFYGQNVPYHIGNCRMFIIPALLQHGWCAYAWDMKHKCIHVLDPIACSNGYTNLKFMHEAVADKLHVSLFTCFFKFFTDWHTECIDWTKNYETITYEKITRSESGAAMIHMIRNFDGVGIKEHLNKDSIKIQKLIILSDLVKLEGNTSSVPVDIANWLHQDS</sequence>
<evidence type="ECO:0008006" key="2">
    <source>
        <dbReference type="Google" id="ProtNLM"/>
    </source>
</evidence>
<organism evidence="1">
    <name type="scientific">Aegilops tauschii</name>
    <name type="common">Tausch's goatgrass</name>
    <name type="synonym">Aegilops squarrosa</name>
    <dbReference type="NCBI Taxonomy" id="37682"/>
    <lineage>
        <taxon>Eukaryota</taxon>
        <taxon>Viridiplantae</taxon>
        <taxon>Streptophyta</taxon>
        <taxon>Embryophyta</taxon>
        <taxon>Tracheophyta</taxon>
        <taxon>Spermatophyta</taxon>
        <taxon>Magnoliopsida</taxon>
        <taxon>Liliopsida</taxon>
        <taxon>Poales</taxon>
        <taxon>Poaceae</taxon>
        <taxon>BOP clade</taxon>
        <taxon>Pooideae</taxon>
        <taxon>Triticodae</taxon>
        <taxon>Triticeae</taxon>
        <taxon>Triticinae</taxon>
        <taxon>Aegilops</taxon>
    </lineage>
</organism>
<dbReference type="PANTHER" id="PTHR34835:SF62">
    <property type="entry name" value="AMINOTRANSFERASE-LIKE PLANT MOBILE DOMAIN-CONTAINING PROTEIN"/>
    <property type="match status" value="1"/>
</dbReference>
<reference evidence="1" key="1">
    <citation type="submission" date="2015-06" db="UniProtKB">
        <authorList>
            <consortium name="EnsemblPlants"/>
        </authorList>
    </citation>
    <scope>IDENTIFICATION</scope>
</reference>
<evidence type="ECO:0000313" key="1">
    <source>
        <dbReference type="EnsemblPlants" id="EMT20435"/>
    </source>
</evidence>
<accession>R7WFY6</accession>
<protein>
    <recommendedName>
        <fullName evidence="2">Ubiquitin-like protease family profile domain-containing protein</fullName>
    </recommendedName>
</protein>
<dbReference type="AlphaFoldDB" id="R7WFY6"/>